<dbReference type="GO" id="GO:0045493">
    <property type="term" value="P:xylan catabolic process"/>
    <property type="evidence" value="ECO:0007669"/>
    <property type="project" value="InterPro"/>
</dbReference>
<dbReference type="Proteomes" id="UP000560658">
    <property type="component" value="Unassembled WGS sequence"/>
</dbReference>
<dbReference type="InterPro" id="IPR037524">
    <property type="entry name" value="PA14/GLEYA"/>
</dbReference>
<comment type="caution">
    <text evidence="6">The sequence shown here is derived from an EMBL/GenBank/DDBJ whole genome shotgun (WGS) entry which is preliminary data.</text>
</comment>
<dbReference type="SUPFAM" id="SSF52279">
    <property type="entry name" value="Beta-D-glucan exohydrolase, C-terminal domain"/>
    <property type="match status" value="1"/>
</dbReference>
<keyword evidence="2 4" id="KW-0732">Signal</keyword>
<dbReference type="InterPro" id="IPR013783">
    <property type="entry name" value="Ig-like_fold"/>
</dbReference>
<dbReference type="Pfam" id="PF07691">
    <property type="entry name" value="PA14"/>
    <property type="match status" value="1"/>
</dbReference>
<keyword evidence="3 6" id="KW-0378">Hydrolase</keyword>
<dbReference type="Gene3D" id="3.40.50.1700">
    <property type="entry name" value="Glycoside hydrolase family 3 C-terminal domain"/>
    <property type="match status" value="2"/>
</dbReference>
<dbReference type="Gene3D" id="2.60.40.10">
    <property type="entry name" value="Immunoglobulins"/>
    <property type="match status" value="1"/>
</dbReference>
<dbReference type="Pfam" id="PF01915">
    <property type="entry name" value="Glyco_hydro_3_C"/>
    <property type="match status" value="1"/>
</dbReference>
<feature type="domain" description="PA14" evidence="5">
    <location>
        <begin position="457"/>
        <end position="599"/>
    </location>
</feature>
<dbReference type="EC" id="3.2.1.21" evidence="6"/>
<accession>A0A840CXT3</accession>
<dbReference type="SUPFAM" id="SSF56988">
    <property type="entry name" value="Anthrax protective antigen"/>
    <property type="match status" value="1"/>
</dbReference>
<evidence type="ECO:0000256" key="4">
    <source>
        <dbReference type="SAM" id="SignalP"/>
    </source>
</evidence>
<dbReference type="InterPro" id="IPR017853">
    <property type="entry name" value="GH"/>
</dbReference>
<dbReference type="InterPro" id="IPR001764">
    <property type="entry name" value="Glyco_hydro_3_N"/>
</dbReference>
<dbReference type="GO" id="GO:0008422">
    <property type="term" value="F:beta-glucosidase activity"/>
    <property type="evidence" value="ECO:0007669"/>
    <property type="project" value="UniProtKB-EC"/>
</dbReference>
<dbReference type="GO" id="GO:0046556">
    <property type="term" value="F:alpha-L-arabinofuranosidase activity"/>
    <property type="evidence" value="ECO:0007669"/>
    <property type="project" value="TreeGrafter"/>
</dbReference>
<evidence type="ECO:0000313" key="7">
    <source>
        <dbReference type="Proteomes" id="UP000560658"/>
    </source>
</evidence>
<dbReference type="InterPro" id="IPR036962">
    <property type="entry name" value="Glyco_hydro_3_N_sf"/>
</dbReference>
<dbReference type="Gene3D" id="3.20.20.300">
    <property type="entry name" value="Glycoside hydrolase, family 3, N-terminal domain"/>
    <property type="match status" value="1"/>
</dbReference>
<dbReference type="SMART" id="SM01217">
    <property type="entry name" value="Fn3_like"/>
    <property type="match status" value="1"/>
</dbReference>
<evidence type="ECO:0000256" key="2">
    <source>
        <dbReference type="ARBA" id="ARBA00022729"/>
    </source>
</evidence>
<dbReference type="NCBIfam" id="NF041776">
    <property type="entry name" value="xylosidase_Xyl3A"/>
    <property type="match status" value="1"/>
</dbReference>
<gene>
    <name evidence="6" type="ORF">GGR06_001156</name>
</gene>
<dbReference type="AlphaFoldDB" id="A0A840CXT3"/>
<dbReference type="InterPro" id="IPR054850">
    <property type="entry name" value="Xylosidase_Xyl3A"/>
</dbReference>
<evidence type="ECO:0000313" key="6">
    <source>
        <dbReference type="EMBL" id="MBB4043389.1"/>
    </source>
</evidence>
<dbReference type="InterPro" id="IPR002772">
    <property type="entry name" value="Glyco_hydro_3_C"/>
</dbReference>
<proteinExistence type="inferred from homology"/>
<dbReference type="InterPro" id="IPR036881">
    <property type="entry name" value="Glyco_hydro_3_C_sf"/>
</dbReference>
<dbReference type="GO" id="GO:0009044">
    <property type="term" value="F:xylan 1,4-beta-xylosidase activity"/>
    <property type="evidence" value="ECO:0007669"/>
    <property type="project" value="InterPro"/>
</dbReference>
<organism evidence="6 7">
    <name type="scientific">Bacteroides reticulotermitis</name>
    <dbReference type="NCBI Taxonomy" id="1133319"/>
    <lineage>
        <taxon>Bacteria</taxon>
        <taxon>Pseudomonadati</taxon>
        <taxon>Bacteroidota</taxon>
        <taxon>Bacteroidia</taxon>
        <taxon>Bacteroidales</taxon>
        <taxon>Bacteroidaceae</taxon>
        <taxon>Bacteroides</taxon>
    </lineage>
</organism>
<evidence type="ECO:0000259" key="5">
    <source>
        <dbReference type="PROSITE" id="PS51820"/>
    </source>
</evidence>
<dbReference type="PANTHER" id="PTHR42721">
    <property type="entry name" value="SUGAR HYDROLASE-RELATED"/>
    <property type="match status" value="1"/>
</dbReference>
<reference evidence="6" key="1">
    <citation type="submission" date="2020-08" db="EMBL/GenBank/DDBJ databases">
        <title>Genomic Encyclopedia of Type Strains, Phase IV (KMG-IV): sequencing the most valuable type-strain genomes for metagenomic binning, comparative biology and taxonomic classification.</title>
        <authorList>
            <person name="Goeker M."/>
        </authorList>
    </citation>
    <scope>NUCLEOTIDE SEQUENCE [LARGE SCALE GENOMIC DNA]</scope>
    <source>
        <strain evidence="6">DSM 105720</strain>
    </source>
</reference>
<dbReference type="GO" id="GO:0031222">
    <property type="term" value="P:arabinan catabolic process"/>
    <property type="evidence" value="ECO:0007669"/>
    <property type="project" value="TreeGrafter"/>
</dbReference>
<dbReference type="SUPFAM" id="SSF51445">
    <property type="entry name" value="(Trans)glycosidases"/>
    <property type="match status" value="1"/>
</dbReference>
<dbReference type="SMART" id="SM00758">
    <property type="entry name" value="PA14"/>
    <property type="match status" value="1"/>
</dbReference>
<dbReference type="Pfam" id="PF14310">
    <property type="entry name" value="Fn3-like"/>
    <property type="match status" value="1"/>
</dbReference>
<dbReference type="PANTHER" id="PTHR42721:SF3">
    <property type="entry name" value="BETA-D-XYLOSIDASE 5-RELATED"/>
    <property type="match status" value="1"/>
</dbReference>
<feature type="signal peptide" evidence="4">
    <location>
        <begin position="1"/>
        <end position="22"/>
    </location>
</feature>
<dbReference type="EMBL" id="JACIER010000003">
    <property type="protein sequence ID" value="MBB4043389.1"/>
    <property type="molecule type" value="Genomic_DNA"/>
</dbReference>
<keyword evidence="6" id="KW-0326">Glycosidase</keyword>
<evidence type="ECO:0000256" key="1">
    <source>
        <dbReference type="ARBA" id="ARBA00005336"/>
    </source>
</evidence>
<sequence length="864" mass="96678">MNIMKYFLFVLCLNLCALTLFAQKEDYRNPMKTPIERADDLLSRLTLKEKIGLMKDTSYPVGRLGIAPYNWWNEALHGVGRAGLATVFPQAIGMAASFDDSAVLDVFSAVSDEARAKFHDFRRRRQFGRYQGLTFWTPNVNIFRDPRWGRGQETYGEDPYLTGRMGVAVVCGLQGPREAKYNKLHACAKHFAVHSGPEWNRHTFNVEKISNRDLWETYLPAFKDLVQEAKVKEVMCAYNRFEGEPCCSSKRLQVQILRNDWGYEDVIVSDCGAISDFFHVDRHGTHKGPADASADAVISGTDVECGNNYTSLEEAVKEGLITEEQIDISVRRLLKARFELGEMDPDSIVSWAKIPLSVVNCKKHQELALDMARKTMTLLQNNGILPLSKSGLNIAVMGPNANDSVMQWGNYNGVPGHTITILEGIYSKIGYVPYEKGCDLVTNNSFESLFNLITTVDGQPGFSARYWNNKEMKGEVVTTQIVSTPFKFDIGGATVFASGVNLTDFSAQYKGIFRPDRSGTVILSINGDDGYRIRVNGEEVINYWGTHAGAKKEYALRAEVGKEYDIEIDYMQDRGGAYLQFDIGNYHEITPDVAIEKVKDADVVIFVGGISPKLEGEEMKVDLPGFRGGDRTDIELPTVQRKLLKALKDAGKKVIFVNCSGSAIALGPETKVCDAILQAWYPGQAGGLAVADVLFGDYNPAGRLPVTFYTGVGQLPDFEDYSMRGRTYRYMTEKPLFSFGHGLSYTTFLYGVAKVNKNVIESNETSILDIPLFNAGNRKGEEVIQVYIRFLEDKEAPLKTLRAFRRVSLEAGERQDIRFFLSPASFEFFDSDTNTMRVRPGTYELLYGGTSSDEDLQKIQLMIK</sequence>
<protein>
    <submittedName>
        <fullName evidence="6">Beta-glucosidase</fullName>
        <ecNumber evidence="6">3.2.1.21</ecNumber>
    </submittedName>
</protein>
<evidence type="ECO:0000256" key="3">
    <source>
        <dbReference type="ARBA" id="ARBA00022801"/>
    </source>
</evidence>
<dbReference type="InterPro" id="IPR011658">
    <property type="entry name" value="PA14_dom"/>
</dbReference>
<feature type="chain" id="PRO_5032286240" evidence="4">
    <location>
        <begin position="23"/>
        <end position="864"/>
    </location>
</feature>
<dbReference type="Pfam" id="PF00933">
    <property type="entry name" value="Glyco_hydro_3"/>
    <property type="match status" value="1"/>
</dbReference>
<dbReference type="InterPro" id="IPR044993">
    <property type="entry name" value="BXL"/>
</dbReference>
<dbReference type="InterPro" id="IPR026891">
    <property type="entry name" value="Fn3-like"/>
</dbReference>
<comment type="similarity">
    <text evidence="1">Belongs to the glycosyl hydrolase 3 family.</text>
</comment>
<name>A0A840CXT3_9BACE</name>
<keyword evidence="7" id="KW-1185">Reference proteome</keyword>
<dbReference type="PROSITE" id="PS51820">
    <property type="entry name" value="PA14"/>
    <property type="match status" value="1"/>
</dbReference>
<dbReference type="PRINTS" id="PR00133">
    <property type="entry name" value="GLHYDRLASE3"/>
</dbReference>